<keyword evidence="2" id="KW-0862">Zinc</keyword>
<dbReference type="CDD" id="cd00022">
    <property type="entry name" value="BIR"/>
    <property type="match status" value="1"/>
</dbReference>
<evidence type="ECO:0000313" key="4">
    <source>
        <dbReference type="Proteomes" id="UP001626550"/>
    </source>
</evidence>
<gene>
    <name evidence="3" type="primary">BIRC5</name>
    <name evidence="3" type="ORF">Ciccas_010800</name>
</gene>
<name>A0ABD2PTN4_9PLAT</name>
<keyword evidence="4" id="KW-1185">Reference proteome</keyword>
<dbReference type="SMART" id="SM00238">
    <property type="entry name" value="BIR"/>
    <property type="match status" value="1"/>
</dbReference>
<proteinExistence type="predicted"/>
<dbReference type="AlphaFoldDB" id="A0ABD2PTN4"/>
<organism evidence="3 4">
    <name type="scientific">Cichlidogyrus casuarinus</name>
    <dbReference type="NCBI Taxonomy" id="1844966"/>
    <lineage>
        <taxon>Eukaryota</taxon>
        <taxon>Metazoa</taxon>
        <taxon>Spiralia</taxon>
        <taxon>Lophotrochozoa</taxon>
        <taxon>Platyhelminthes</taxon>
        <taxon>Monogenea</taxon>
        <taxon>Monopisthocotylea</taxon>
        <taxon>Dactylogyridea</taxon>
        <taxon>Ancyrocephalidae</taxon>
        <taxon>Cichlidogyrus</taxon>
    </lineage>
</organism>
<dbReference type="Proteomes" id="UP001626550">
    <property type="component" value="Unassembled WGS sequence"/>
</dbReference>
<keyword evidence="1" id="KW-0479">Metal-binding</keyword>
<dbReference type="PANTHER" id="PTHR46771">
    <property type="entry name" value="DETERIN"/>
    <property type="match status" value="1"/>
</dbReference>
<accession>A0ABD2PTN4</accession>
<dbReference type="Gene3D" id="1.10.1170.10">
    <property type="entry name" value="Inhibitor Of Apoptosis Protein (2mihbC-IAP-1), Chain A"/>
    <property type="match status" value="1"/>
</dbReference>
<reference evidence="3 4" key="1">
    <citation type="submission" date="2024-11" db="EMBL/GenBank/DDBJ databases">
        <title>Adaptive evolution of stress response genes in parasites aligns with host niche diversity.</title>
        <authorList>
            <person name="Hahn C."/>
            <person name="Resl P."/>
        </authorList>
    </citation>
    <scope>NUCLEOTIDE SEQUENCE [LARGE SCALE GENOMIC DNA]</scope>
    <source>
        <strain evidence="3">EGGRZ-B1_66</strain>
        <tissue evidence="3">Body</tissue>
    </source>
</reference>
<dbReference type="EMBL" id="JBJKFK010002783">
    <property type="protein sequence ID" value="KAL3310629.1"/>
    <property type="molecule type" value="Genomic_DNA"/>
</dbReference>
<sequence length="133" mass="15204">MTSERKATFMEWPHPDSAACNVDSLSSAGFVKIPSTFDSVRCVFCRKELEGFDAEDDPFKEHSSHCPNCPFVIAQFPELENFPMNKLSDFLSDICTFQLNAYCAERTTTIKSLIKDVDKKIAEIERDMKKKHK</sequence>
<evidence type="ECO:0000256" key="2">
    <source>
        <dbReference type="ARBA" id="ARBA00022833"/>
    </source>
</evidence>
<dbReference type="PROSITE" id="PS50143">
    <property type="entry name" value="BIR_REPEAT_2"/>
    <property type="match status" value="1"/>
</dbReference>
<dbReference type="PANTHER" id="PTHR46771:SF5">
    <property type="entry name" value="DETERIN"/>
    <property type="match status" value="1"/>
</dbReference>
<dbReference type="InterPro" id="IPR001370">
    <property type="entry name" value="BIR_rpt"/>
</dbReference>
<dbReference type="SUPFAM" id="SSF57924">
    <property type="entry name" value="Inhibitor of apoptosis (IAP) repeat"/>
    <property type="match status" value="1"/>
</dbReference>
<evidence type="ECO:0000313" key="3">
    <source>
        <dbReference type="EMBL" id="KAL3310629.1"/>
    </source>
</evidence>
<evidence type="ECO:0000256" key="1">
    <source>
        <dbReference type="ARBA" id="ARBA00022723"/>
    </source>
</evidence>
<comment type="caution">
    <text evidence="3">The sequence shown here is derived from an EMBL/GenBank/DDBJ whole genome shotgun (WGS) entry which is preliminary data.</text>
</comment>
<dbReference type="GO" id="GO:0046872">
    <property type="term" value="F:metal ion binding"/>
    <property type="evidence" value="ECO:0007669"/>
    <property type="project" value="UniProtKB-KW"/>
</dbReference>
<dbReference type="Pfam" id="PF00653">
    <property type="entry name" value="BIR"/>
    <property type="match status" value="1"/>
</dbReference>
<protein>
    <submittedName>
        <fullName evidence="3">Baculoviral IAP repeat-containing protein 5</fullName>
    </submittedName>
</protein>
<dbReference type="InterPro" id="IPR051190">
    <property type="entry name" value="Baculoviral_IAP"/>
</dbReference>